<proteinExistence type="predicted"/>
<evidence type="ECO:0000256" key="1">
    <source>
        <dbReference type="SAM" id="SignalP"/>
    </source>
</evidence>
<name>A0AAD6D6R0_9EURO</name>
<gene>
    <name evidence="2" type="ORF">N7494_000857</name>
</gene>
<dbReference type="EMBL" id="JAQIZZ010000001">
    <property type="protein sequence ID" value="KAJ5556942.1"/>
    <property type="molecule type" value="Genomic_DNA"/>
</dbReference>
<dbReference type="AlphaFoldDB" id="A0AAD6D6R0"/>
<evidence type="ECO:0000313" key="3">
    <source>
        <dbReference type="Proteomes" id="UP001220324"/>
    </source>
</evidence>
<evidence type="ECO:0000313" key="2">
    <source>
        <dbReference type="EMBL" id="KAJ5556942.1"/>
    </source>
</evidence>
<organism evidence="2 3">
    <name type="scientific">Penicillium frequentans</name>
    <dbReference type="NCBI Taxonomy" id="3151616"/>
    <lineage>
        <taxon>Eukaryota</taxon>
        <taxon>Fungi</taxon>
        <taxon>Dikarya</taxon>
        <taxon>Ascomycota</taxon>
        <taxon>Pezizomycotina</taxon>
        <taxon>Eurotiomycetes</taxon>
        <taxon>Eurotiomycetidae</taxon>
        <taxon>Eurotiales</taxon>
        <taxon>Aspergillaceae</taxon>
        <taxon>Penicillium</taxon>
    </lineage>
</organism>
<accession>A0AAD6D6R0</accession>
<feature type="signal peptide" evidence="1">
    <location>
        <begin position="1"/>
        <end position="27"/>
    </location>
</feature>
<keyword evidence="3" id="KW-1185">Reference proteome</keyword>
<comment type="caution">
    <text evidence="2">The sequence shown here is derived from an EMBL/GenBank/DDBJ whole genome shotgun (WGS) entry which is preliminary data.</text>
</comment>
<sequence>MLSRVPGFSILGLVIVWLVQFTSLSYTAHSGSHNHLHTHHRRAPAPILGIIDNGLNKRAHTYERLFLWEAYKIIGQIEGYKTQKLILPFLLKKNGKELIADGLDNRHVITIGATEKSTNYPLDYPEFMLRLEGENTAIETHPDITAPDSEDDLVRAEQELTDKHLNGPIEMEKVNPYLTTGGSNQIHTRFIEKVTAKVEAIRDDATKASIGDVSERLDRANTISQRMISLRKASTNQWLIQHLSRDDGWNLQTTKDGTTRTTVTTVDDADTGVPGEDKISKYQTINFPATFEDPRNTDEIRKKNLQSGVDFETWANELGDVLPSTNGPSASDSSVSHWQEITAWEDKSWIDEC</sequence>
<dbReference type="Proteomes" id="UP001220324">
    <property type="component" value="Unassembled WGS sequence"/>
</dbReference>
<protein>
    <submittedName>
        <fullName evidence="2">Uncharacterized protein</fullName>
    </submittedName>
</protein>
<feature type="chain" id="PRO_5041951492" evidence="1">
    <location>
        <begin position="28"/>
        <end position="353"/>
    </location>
</feature>
<reference evidence="2 3" key="1">
    <citation type="journal article" date="2023" name="IMA Fungus">
        <title>Comparative genomic study of the Penicillium genus elucidates a diverse pangenome and 15 lateral gene transfer events.</title>
        <authorList>
            <person name="Petersen C."/>
            <person name="Sorensen T."/>
            <person name="Nielsen M.R."/>
            <person name="Sondergaard T.E."/>
            <person name="Sorensen J.L."/>
            <person name="Fitzpatrick D.A."/>
            <person name="Frisvad J.C."/>
            <person name="Nielsen K.L."/>
        </authorList>
    </citation>
    <scope>NUCLEOTIDE SEQUENCE [LARGE SCALE GENOMIC DNA]</scope>
    <source>
        <strain evidence="2 3">IBT 35679</strain>
    </source>
</reference>
<keyword evidence="1" id="KW-0732">Signal</keyword>